<accession>A0AAJ4UUN7</accession>
<sequence length="310" mass="36337">MTRGKPTVGDIWRKAYPFTYWKRRINKLELGNSHDALDALFIHSHLADTFATVLSARMRRPKNPWYAVKDELYTPDIYDTLEALKRTENGETRYFIEVLLEQPEGYVTLDLPEGWKENVDYETGFVNQFLGCPARFDEDAKHIETLYDPKGYMAVCNAVLNYWNEIGTLMNDFKHGFRILPFEWDHATWLFESDLINVETDIDALREGYTEMDADWKFDFWRMETGNDDEPGTPVTLEVHTVDVERCIAFSSLTLKLLYNIFDKNRTQKIGEDIELLFGSNEVRQGDSFTILHQQFEFESRFEESKPEGN</sequence>
<reference evidence="1 2" key="1">
    <citation type="submission" date="2018-11" db="EMBL/GenBank/DDBJ databases">
        <title>Genome sequences of Natronomonas sp. CBA1133.</title>
        <authorList>
            <person name="Roh S.W."/>
            <person name="Cha I.-T."/>
        </authorList>
    </citation>
    <scope>NUCLEOTIDE SEQUENCE [LARGE SCALE GENOMIC DNA]</scope>
    <source>
        <strain evidence="1 2">CBA1133</strain>
    </source>
</reference>
<dbReference type="EMBL" id="RJJC01000002">
    <property type="protein sequence ID" value="RNJ22681.1"/>
    <property type="molecule type" value="Genomic_DNA"/>
</dbReference>
<comment type="caution">
    <text evidence="1">The sequence shown here is derived from an EMBL/GenBank/DDBJ whole genome shotgun (WGS) entry which is preliminary data.</text>
</comment>
<gene>
    <name evidence="1" type="ORF">Nmn1133_13720</name>
</gene>
<protein>
    <submittedName>
        <fullName evidence="1">Uncharacterized protein</fullName>
    </submittedName>
</protein>
<dbReference type="RefSeq" id="WP_123124783.1">
    <property type="nucleotide sequence ID" value="NZ_RJJC01000002.1"/>
</dbReference>
<keyword evidence="2" id="KW-1185">Reference proteome</keyword>
<proteinExistence type="predicted"/>
<evidence type="ECO:0000313" key="1">
    <source>
        <dbReference type="EMBL" id="RNJ22681.1"/>
    </source>
</evidence>
<dbReference type="Proteomes" id="UP000270581">
    <property type="component" value="Unassembled WGS sequence"/>
</dbReference>
<evidence type="ECO:0000313" key="2">
    <source>
        <dbReference type="Proteomes" id="UP000270581"/>
    </source>
</evidence>
<name>A0AAJ4UUN7_9EURY</name>
<organism evidence="1 2">
    <name type="scientific">Halosegnis longus</name>
    <dbReference type="NCBI Taxonomy" id="2216012"/>
    <lineage>
        <taxon>Archaea</taxon>
        <taxon>Methanobacteriati</taxon>
        <taxon>Methanobacteriota</taxon>
        <taxon>Stenosarchaea group</taxon>
        <taxon>Halobacteria</taxon>
        <taxon>Halobacteriales</taxon>
        <taxon>Natronomonadaceae</taxon>
        <taxon>Halosegnis</taxon>
    </lineage>
</organism>
<dbReference type="AlphaFoldDB" id="A0AAJ4UUN7"/>